<dbReference type="Proteomes" id="UP000195514">
    <property type="component" value="Chromosome I"/>
</dbReference>
<reference evidence="5" key="1">
    <citation type="submission" date="2017-05" db="EMBL/GenBank/DDBJ databases">
        <authorList>
            <person name="Kirkegaard R."/>
            <person name="Mcilroy J S."/>
        </authorList>
    </citation>
    <scope>NUCLEOTIDE SEQUENCE [LARGE SCALE GENOMIC DNA]</scope>
</reference>
<keyword evidence="2 4" id="KW-0012">Acyltransferase</keyword>
<keyword evidence="1 4" id="KW-0808">Transferase</keyword>
<dbReference type="InterPro" id="IPR000182">
    <property type="entry name" value="GNAT_dom"/>
</dbReference>
<dbReference type="InterPro" id="IPR016181">
    <property type="entry name" value="Acyl_CoA_acyltransferase"/>
</dbReference>
<dbReference type="EC" id="2.3.1.-" evidence="4"/>
<dbReference type="InterPro" id="IPR045047">
    <property type="entry name" value="Ard1-like"/>
</dbReference>
<dbReference type="PROSITE" id="PS51186">
    <property type="entry name" value="GNAT"/>
    <property type="match status" value="1"/>
</dbReference>
<accession>A0A1Y6K901</accession>
<dbReference type="PANTHER" id="PTHR23091:SF4">
    <property type="entry name" value="N-TERMINAL AMINO-ACID N(ALPHA)-ACETYLTRANSFERASE NATA"/>
    <property type="match status" value="1"/>
</dbReference>
<gene>
    <name evidence="4" type="ORF">CFX1CAM_2212</name>
</gene>
<evidence type="ECO:0000313" key="5">
    <source>
        <dbReference type="Proteomes" id="UP000195514"/>
    </source>
</evidence>
<keyword evidence="5" id="KW-1185">Reference proteome</keyword>
<dbReference type="SUPFAM" id="SSF55729">
    <property type="entry name" value="Acyl-CoA N-acyltransferases (Nat)"/>
    <property type="match status" value="1"/>
</dbReference>
<sequence>MILKNHPEQCEPGLADSMSFSMSDWSIHVASWRDYTHLSQLERACFPAEDLWPFWDLIGVLTLPGIVRLKALVGEQMVGFIAGERDLETRIGWVTTLGVMPEHRRLGIALALLAACERDLDMPIIRLSVRESNRAAICLYEGQGYAIINRWKKYYVGGEDALVFEKRR</sequence>
<name>A0A1Y6K901_9CHLR</name>
<dbReference type="PANTHER" id="PTHR23091">
    <property type="entry name" value="N-TERMINAL ACETYLTRANSFERASE"/>
    <property type="match status" value="1"/>
</dbReference>
<dbReference type="Pfam" id="PF00583">
    <property type="entry name" value="Acetyltransf_1"/>
    <property type="match status" value="1"/>
</dbReference>
<dbReference type="CDD" id="cd04301">
    <property type="entry name" value="NAT_SF"/>
    <property type="match status" value="1"/>
</dbReference>
<protein>
    <submittedName>
        <fullName evidence="4">Putative acetyltransferase (Modular protein)</fullName>
        <ecNumber evidence="4">2.3.1.-</ecNumber>
    </submittedName>
</protein>
<evidence type="ECO:0000256" key="2">
    <source>
        <dbReference type="ARBA" id="ARBA00023315"/>
    </source>
</evidence>
<dbReference type="KEGG" id="abat:CFX1CAM_2212"/>
<organism evidence="4 5">
    <name type="scientific">Candidatus Brevifilum fermentans</name>
    <dbReference type="NCBI Taxonomy" id="1986204"/>
    <lineage>
        <taxon>Bacteria</taxon>
        <taxon>Bacillati</taxon>
        <taxon>Chloroflexota</taxon>
        <taxon>Anaerolineae</taxon>
        <taxon>Anaerolineales</taxon>
        <taxon>Anaerolineaceae</taxon>
        <taxon>Candidatus Brevifilum</taxon>
    </lineage>
</organism>
<proteinExistence type="predicted"/>
<feature type="domain" description="N-acetyltransferase" evidence="3">
    <location>
        <begin position="25"/>
        <end position="168"/>
    </location>
</feature>
<dbReference type="AlphaFoldDB" id="A0A1Y6K901"/>
<dbReference type="EMBL" id="LT859958">
    <property type="protein sequence ID" value="SMX55277.1"/>
    <property type="molecule type" value="Genomic_DNA"/>
</dbReference>
<dbReference type="GO" id="GO:0031415">
    <property type="term" value="C:NatA complex"/>
    <property type="evidence" value="ECO:0007669"/>
    <property type="project" value="InterPro"/>
</dbReference>
<evidence type="ECO:0000256" key="1">
    <source>
        <dbReference type="ARBA" id="ARBA00022679"/>
    </source>
</evidence>
<dbReference type="Gene3D" id="3.40.630.30">
    <property type="match status" value="1"/>
</dbReference>
<evidence type="ECO:0000313" key="4">
    <source>
        <dbReference type="EMBL" id="SMX55277.1"/>
    </source>
</evidence>
<evidence type="ECO:0000259" key="3">
    <source>
        <dbReference type="PROSITE" id="PS51186"/>
    </source>
</evidence>
<dbReference type="GO" id="GO:0004596">
    <property type="term" value="F:protein-N-terminal amino-acid acetyltransferase activity"/>
    <property type="evidence" value="ECO:0007669"/>
    <property type="project" value="InterPro"/>
</dbReference>